<dbReference type="InterPro" id="IPR000111">
    <property type="entry name" value="Glyco_hydro_27/36_CS"/>
</dbReference>
<dbReference type="GO" id="GO:0006629">
    <property type="term" value="P:lipid metabolic process"/>
    <property type="evidence" value="ECO:0007669"/>
    <property type="project" value="UniProtKB-KW"/>
</dbReference>
<keyword evidence="14" id="KW-1185">Reference proteome</keyword>
<comment type="similarity">
    <text evidence="2 10">Belongs to the glycosyl hydrolase 27 family.</text>
</comment>
<dbReference type="CDD" id="cd14792">
    <property type="entry name" value="GH27"/>
    <property type="match status" value="1"/>
</dbReference>
<dbReference type="InterPro" id="IPR002241">
    <property type="entry name" value="Glyco_hydro_27"/>
</dbReference>
<organism evidence="13 14">
    <name type="scientific">Parthenolecanium corni</name>
    <dbReference type="NCBI Taxonomy" id="536013"/>
    <lineage>
        <taxon>Eukaryota</taxon>
        <taxon>Metazoa</taxon>
        <taxon>Ecdysozoa</taxon>
        <taxon>Arthropoda</taxon>
        <taxon>Hexapoda</taxon>
        <taxon>Insecta</taxon>
        <taxon>Pterygota</taxon>
        <taxon>Neoptera</taxon>
        <taxon>Paraneoptera</taxon>
        <taxon>Hemiptera</taxon>
        <taxon>Sternorrhyncha</taxon>
        <taxon>Coccoidea</taxon>
        <taxon>Coccidae</taxon>
        <taxon>Parthenolecanium</taxon>
    </lineage>
</organism>
<dbReference type="PANTHER" id="PTHR11452">
    <property type="entry name" value="ALPHA-GALACTOSIDASE/ALPHA-N-ACETYLGALACTOSAMINIDASE"/>
    <property type="match status" value="1"/>
</dbReference>
<keyword evidence="6 10" id="KW-1015">Disulfide bond</keyword>
<dbReference type="InterPro" id="IPR013785">
    <property type="entry name" value="Aldolase_TIM"/>
</dbReference>
<reference evidence="13 14" key="1">
    <citation type="submission" date="2024-03" db="EMBL/GenBank/DDBJ databases">
        <title>Adaptation during the transition from Ophiocordyceps entomopathogen to insect associate is accompanied by gene loss and intensified selection.</title>
        <authorList>
            <person name="Ward C.M."/>
            <person name="Onetto C.A."/>
            <person name="Borneman A.R."/>
        </authorList>
    </citation>
    <scope>NUCLEOTIDE SEQUENCE [LARGE SCALE GENOMIC DNA]</scope>
    <source>
        <strain evidence="13">AWRI1</strain>
        <tissue evidence="13">Single Adult Female</tissue>
    </source>
</reference>
<evidence type="ECO:0000259" key="12">
    <source>
        <dbReference type="Pfam" id="PF17450"/>
    </source>
</evidence>
<dbReference type="EC" id="3.2.1.-" evidence="10"/>
<evidence type="ECO:0000256" key="5">
    <source>
        <dbReference type="ARBA" id="ARBA00023098"/>
    </source>
</evidence>
<dbReference type="PANTHER" id="PTHR11452:SF83">
    <property type="entry name" value="ALPHA-GALACTOSIDASE"/>
    <property type="match status" value="1"/>
</dbReference>
<dbReference type="InterPro" id="IPR013780">
    <property type="entry name" value="Glyco_hydro_b"/>
</dbReference>
<feature type="chain" id="PRO_5042999985" description="Alpha-galactosidase" evidence="11">
    <location>
        <begin position="17"/>
        <end position="436"/>
    </location>
</feature>
<name>A0AAN9U490_9HEMI</name>
<dbReference type="Gene3D" id="2.60.40.1180">
    <property type="entry name" value="Golgi alpha-mannosidase II"/>
    <property type="match status" value="1"/>
</dbReference>
<evidence type="ECO:0000256" key="10">
    <source>
        <dbReference type="RuleBase" id="RU361168"/>
    </source>
</evidence>
<evidence type="ECO:0000256" key="8">
    <source>
        <dbReference type="ARBA" id="ARBA00023228"/>
    </source>
</evidence>
<sequence>MIQLILFLAGIRVINSLANDVAQKPPMGWSSWHAYGCESCTSISDNQCLTEASIKDVVNTMTDDGFTTAGYEFIILDDGWQADYRNGVHLQPNSQRFPTGMIDLADFIHNKNMKLGLFSDLGPTSGCGLPGTAEHFKEDADTFAHWGVDYVKMSGFTANPYAMDVEYPLFGYYLHETKRKMVYATSWPVLQQSFDQYFRVNYWSVATYCNTWRFARDVLPNWNTLLNIMDTYAYLQSRLIVVVQENKMAWNDADLLVVGQNNVTLDQCRAQMAVWSIIPSPLIFSKHPRSLTAEQRALLKNEAVIKVNQDDLGLPGERFDQRSNIDIWRRRIAPTSNLSYSYAIAFVNTQEYGLPIEFTIPLHELGLRHIPGYFVTDLFPSRTSFYSRTVMEPTAVLRMRINPSGVAFFKAEVIVNQNIYYAFLPPPTEGIVRHLV</sequence>
<keyword evidence="5" id="KW-0443">Lipid metabolism</keyword>
<dbReference type="Pfam" id="PF17450">
    <property type="entry name" value="Melibiase_2_C"/>
    <property type="match status" value="1"/>
</dbReference>
<dbReference type="Gene3D" id="3.20.20.70">
    <property type="entry name" value="Aldolase class I"/>
    <property type="match status" value="1"/>
</dbReference>
<evidence type="ECO:0000256" key="11">
    <source>
        <dbReference type="SAM" id="SignalP"/>
    </source>
</evidence>
<dbReference type="PROSITE" id="PS00512">
    <property type="entry name" value="ALPHA_GALACTOSIDASE"/>
    <property type="match status" value="1"/>
</dbReference>
<dbReference type="GO" id="GO:0004557">
    <property type="term" value="F:alpha-galactosidase activity"/>
    <property type="evidence" value="ECO:0007669"/>
    <property type="project" value="TreeGrafter"/>
</dbReference>
<keyword evidence="4 10" id="KW-0378">Hydrolase</keyword>
<dbReference type="SUPFAM" id="SSF51445">
    <property type="entry name" value="(Trans)glycosidases"/>
    <property type="match status" value="1"/>
</dbReference>
<comment type="subunit">
    <text evidence="3 10">Homodimer.</text>
</comment>
<feature type="domain" description="Alpha galactosidase A C-terminal" evidence="12">
    <location>
        <begin position="313"/>
        <end position="405"/>
    </location>
</feature>
<dbReference type="Pfam" id="PF16499">
    <property type="entry name" value="Melibiase_2"/>
    <property type="match status" value="1"/>
</dbReference>
<evidence type="ECO:0000256" key="6">
    <source>
        <dbReference type="ARBA" id="ARBA00023157"/>
    </source>
</evidence>
<comment type="subcellular location">
    <subcellularLocation>
        <location evidence="1">Lysosome</location>
    </subcellularLocation>
</comment>
<dbReference type="Proteomes" id="UP001367676">
    <property type="component" value="Unassembled WGS sequence"/>
</dbReference>
<keyword evidence="7" id="KW-0325">Glycoprotein</keyword>
<evidence type="ECO:0000313" key="14">
    <source>
        <dbReference type="Proteomes" id="UP001367676"/>
    </source>
</evidence>
<dbReference type="GO" id="GO:0005764">
    <property type="term" value="C:lysosome"/>
    <property type="evidence" value="ECO:0007669"/>
    <property type="project" value="UniProtKB-SubCell"/>
</dbReference>
<proteinExistence type="inferred from homology"/>
<evidence type="ECO:0000256" key="3">
    <source>
        <dbReference type="ARBA" id="ARBA00011738"/>
    </source>
</evidence>
<keyword evidence="9 10" id="KW-0326">Glycosidase</keyword>
<evidence type="ECO:0000256" key="1">
    <source>
        <dbReference type="ARBA" id="ARBA00004371"/>
    </source>
</evidence>
<dbReference type="SUPFAM" id="SSF51011">
    <property type="entry name" value="Glycosyl hydrolase domain"/>
    <property type="match status" value="1"/>
</dbReference>
<dbReference type="InterPro" id="IPR017853">
    <property type="entry name" value="GH"/>
</dbReference>
<gene>
    <name evidence="13" type="ORF">V9T40_006084</name>
</gene>
<evidence type="ECO:0000256" key="9">
    <source>
        <dbReference type="ARBA" id="ARBA00023295"/>
    </source>
</evidence>
<dbReference type="InterPro" id="IPR035373">
    <property type="entry name" value="Melibiase/NAGA_C"/>
</dbReference>
<comment type="caution">
    <text evidence="13">The sequence shown here is derived from an EMBL/GenBank/DDBJ whole genome shotgun (WGS) entry which is preliminary data.</text>
</comment>
<protein>
    <recommendedName>
        <fullName evidence="10">Alpha-galactosidase</fullName>
        <ecNumber evidence="10">3.2.1.-</ecNumber>
    </recommendedName>
</protein>
<dbReference type="GO" id="GO:0016139">
    <property type="term" value="P:glycoside catabolic process"/>
    <property type="evidence" value="ECO:0007669"/>
    <property type="project" value="TreeGrafter"/>
</dbReference>
<keyword evidence="8" id="KW-0458">Lysosome</keyword>
<keyword evidence="11" id="KW-0732">Signal</keyword>
<evidence type="ECO:0000256" key="4">
    <source>
        <dbReference type="ARBA" id="ARBA00022801"/>
    </source>
</evidence>
<evidence type="ECO:0000256" key="2">
    <source>
        <dbReference type="ARBA" id="ARBA00009743"/>
    </source>
</evidence>
<dbReference type="GO" id="GO:0009311">
    <property type="term" value="P:oligosaccharide metabolic process"/>
    <property type="evidence" value="ECO:0007669"/>
    <property type="project" value="TreeGrafter"/>
</dbReference>
<accession>A0AAN9U490</accession>
<evidence type="ECO:0000313" key="13">
    <source>
        <dbReference type="EMBL" id="KAK7604898.1"/>
    </source>
</evidence>
<dbReference type="EMBL" id="JBBCAQ010000003">
    <property type="protein sequence ID" value="KAK7604898.1"/>
    <property type="molecule type" value="Genomic_DNA"/>
</dbReference>
<evidence type="ECO:0000256" key="7">
    <source>
        <dbReference type="ARBA" id="ARBA00023180"/>
    </source>
</evidence>
<dbReference type="PRINTS" id="PR00740">
    <property type="entry name" value="GLHYDRLASE27"/>
</dbReference>
<feature type="signal peptide" evidence="11">
    <location>
        <begin position="1"/>
        <end position="16"/>
    </location>
</feature>
<dbReference type="AlphaFoldDB" id="A0AAN9U490"/>